<dbReference type="InterPro" id="IPR040801">
    <property type="entry name" value="Ski2_N"/>
</dbReference>
<dbReference type="Pfam" id="PF17911">
    <property type="entry name" value="Ski2_N"/>
    <property type="match status" value="1"/>
</dbReference>
<dbReference type="AlphaFoldDB" id="A0A016WJ43"/>
<dbReference type="InterPro" id="IPR050699">
    <property type="entry name" value="RNA-DNA_Helicase"/>
</dbReference>
<comment type="catalytic activity">
    <reaction evidence="5">
        <text>ATP + H2O = ADP + phosphate + H(+)</text>
        <dbReference type="Rhea" id="RHEA:13065"/>
        <dbReference type="ChEBI" id="CHEBI:15377"/>
        <dbReference type="ChEBI" id="CHEBI:15378"/>
        <dbReference type="ChEBI" id="CHEBI:30616"/>
        <dbReference type="ChEBI" id="CHEBI:43474"/>
        <dbReference type="ChEBI" id="CHEBI:456216"/>
        <dbReference type="EC" id="3.6.4.13"/>
    </reaction>
</comment>
<dbReference type="GO" id="GO:0003724">
    <property type="term" value="F:RNA helicase activity"/>
    <property type="evidence" value="ECO:0007669"/>
    <property type="project" value="UniProtKB-EC"/>
</dbReference>
<dbReference type="OrthoDB" id="64767at2759"/>
<evidence type="ECO:0000313" key="8">
    <source>
        <dbReference type="EMBL" id="EYC39601.1"/>
    </source>
</evidence>
<evidence type="ECO:0000256" key="3">
    <source>
        <dbReference type="ARBA" id="ARBA00022806"/>
    </source>
</evidence>
<keyword evidence="3" id="KW-0347">Helicase</keyword>
<dbReference type="GO" id="GO:0016787">
    <property type="term" value="F:hydrolase activity"/>
    <property type="evidence" value="ECO:0007669"/>
    <property type="project" value="UniProtKB-KW"/>
</dbReference>
<dbReference type="GO" id="GO:0070478">
    <property type="term" value="P:nuclear-transcribed mRNA catabolic process, 3'-5' exonucleolytic nonsense-mediated decay"/>
    <property type="evidence" value="ECO:0007669"/>
    <property type="project" value="TreeGrafter"/>
</dbReference>
<evidence type="ECO:0000256" key="5">
    <source>
        <dbReference type="ARBA" id="ARBA00047984"/>
    </source>
</evidence>
<comment type="caution">
    <text evidence="8">The sequence shown here is derived from an EMBL/GenBank/DDBJ whole genome shotgun (WGS) entry which is preliminary data.</text>
</comment>
<sequence length="421" mass="45984">MHDKWMPGGSMDAFYVLQHHYDQCCKGSCSGSTDEQLYDMTDQELLDAADQVLRSVCIDLLTSTGEYSTVDTFDLNPKNVSIDPLSLLNDFTQPSQPATWLCPLIDPHGKITDVVEYIRDAGEFGDATVSMSLNRSPAADSTNIRGSSSNVPFYPGGFDTAFGNVMAFTREEEGVNSEKEFFRSEDLLTCAPGMPRGLPFALSIPKSSAENVKPATDFTSTQEGIDFDSTDLFDLMDFVGGSAPLVVPMEKPVPDENQASPVSKDSSESTEPESAPAVEEIEAALESSLPKSAVKFAPPERYAYAKQLDPALCQGEYKALLPNMAKKYPFELDGFQQAAVVCMEKGESVFVAAHTSAGKTVVAEYAVALCEQHRTRLVSWVWGWAEHRLGAQHSGRRGITSYPKFMKYVCCVVLGEERCGS</sequence>
<reference evidence="9" key="1">
    <citation type="journal article" date="2015" name="Nat. Genet.">
        <title>The genome and transcriptome of the zoonotic hookworm Ancylostoma ceylanicum identify infection-specific gene families.</title>
        <authorList>
            <person name="Schwarz E.M."/>
            <person name="Hu Y."/>
            <person name="Antoshechkin I."/>
            <person name="Miller M.M."/>
            <person name="Sternberg P.W."/>
            <person name="Aroian R.V."/>
        </authorList>
    </citation>
    <scope>NUCLEOTIDE SEQUENCE</scope>
    <source>
        <strain evidence="9">HY135</strain>
    </source>
</reference>
<evidence type="ECO:0000256" key="2">
    <source>
        <dbReference type="ARBA" id="ARBA00022801"/>
    </source>
</evidence>
<dbReference type="EMBL" id="JARK01000249">
    <property type="protein sequence ID" value="EYC39601.1"/>
    <property type="molecule type" value="Genomic_DNA"/>
</dbReference>
<dbReference type="STRING" id="53326.A0A016WJ43"/>
<protein>
    <recommendedName>
        <fullName evidence="7">Ski2 N-terminal domain-containing protein</fullName>
    </recommendedName>
</protein>
<evidence type="ECO:0000313" key="9">
    <source>
        <dbReference type="Proteomes" id="UP000024635"/>
    </source>
</evidence>
<dbReference type="GO" id="GO:0005524">
    <property type="term" value="F:ATP binding"/>
    <property type="evidence" value="ECO:0007669"/>
    <property type="project" value="UniProtKB-KW"/>
</dbReference>
<keyword evidence="4" id="KW-0067">ATP-binding</keyword>
<dbReference type="SUPFAM" id="SSF52540">
    <property type="entry name" value="P-loop containing nucleoside triphosphate hydrolases"/>
    <property type="match status" value="1"/>
</dbReference>
<keyword evidence="2" id="KW-0378">Hydrolase</keyword>
<evidence type="ECO:0000256" key="1">
    <source>
        <dbReference type="ARBA" id="ARBA00022741"/>
    </source>
</evidence>
<keyword evidence="9" id="KW-1185">Reference proteome</keyword>
<evidence type="ECO:0000256" key="6">
    <source>
        <dbReference type="SAM" id="MobiDB-lite"/>
    </source>
</evidence>
<dbReference type="Gene3D" id="3.40.50.300">
    <property type="entry name" value="P-loop containing nucleotide triphosphate hydrolases"/>
    <property type="match status" value="1"/>
</dbReference>
<dbReference type="Proteomes" id="UP000024635">
    <property type="component" value="Unassembled WGS sequence"/>
</dbReference>
<proteinExistence type="predicted"/>
<accession>A0A016WJ43</accession>
<gene>
    <name evidence="8" type="primary">Acey_s0649.g1114</name>
    <name evidence="8" type="ORF">Y032_0649g1114</name>
</gene>
<dbReference type="PANTHER" id="PTHR12131">
    <property type="entry name" value="ATP-DEPENDENT RNA AND DNA HELICASE"/>
    <property type="match status" value="1"/>
</dbReference>
<dbReference type="PANTHER" id="PTHR12131:SF1">
    <property type="entry name" value="ATP-DEPENDENT RNA HELICASE SUPV3L1, MITOCHONDRIAL-RELATED"/>
    <property type="match status" value="1"/>
</dbReference>
<evidence type="ECO:0000259" key="7">
    <source>
        <dbReference type="Pfam" id="PF17911"/>
    </source>
</evidence>
<dbReference type="InterPro" id="IPR027417">
    <property type="entry name" value="P-loop_NTPase"/>
</dbReference>
<feature type="domain" description="Ski2 N-terminal" evidence="7">
    <location>
        <begin position="108"/>
        <end position="201"/>
    </location>
</feature>
<name>A0A016WJ43_9BILA</name>
<keyword evidence="1" id="KW-0547">Nucleotide-binding</keyword>
<organism evidence="8 9">
    <name type="scientific">Ancylostoma ceylanicum</name>
    <dbReference type="NCBI Taxonomy" id="53326"/>
    <lineage>
        <taxon>Eukaryota</taxon>
        <taxon>Metazoa</taxon>
        <taxon>Ecdysozoa</taxon>
        <taxon>Nematoda</taxon>
        <taxon>Chromadorea</taxon>
        <taxon>Rhabditida</taxon>
        <taxon>Rhabditina</taxon>
        <taxon>Rhabditomorpha</taxon>
        <taxon>Strongyloidea</taxon>
        <taxon>Ancylostomatidae</taxon>
        <taxon>Ancylostomatinae</taxon>
        <taxon>Ancylostoma</taxon>
    </lineage>
</organism>
<evidence type="ECO:0000256" key="4">
    <source>
        <dbReference type="ARBA" id="ARBA00022840"/>
    </source>
</evidence>
<dbReference type="GO" id="GO:0055087">
    <property type="term" value="C:Ski complex"/>
    <property type="evidence" value="ECO:0007669"/>
    <property type="project" value="TreeGrafter"/>
</dbReference>
<feature type="region of interest" description="Disordered" evidence="6">
    <location>
        <begin position="247"/>
        <end position="278"/>
    </location>
</feature>